<feature type="region of interest" description="Disordered" evidence="1">
    <location>
        <begin position="42"/>
        <end position="83"/>
    </location>
</feature>
<sequence length="159" mass="17919">MKKAIIKMLSILCVGLMIVSSAGESIYAVSYSNPKQQVSVQAKSSKKVTTKKATNKKSSTKKTTVKKQTKKHNKNHKKTNKSNKVLTKAQALKLVKKLEPEVKGFTYMGNENTYKCIKQKGIKGYVFLPNCDGDMAYLVDKQTSHIYYFHPSGYFELLK</sequence>
<feature type="signal peptide" evidence="2">
    <location>
        <begin position="1"/>
        <end position="22"/>
    </location>
</feature>
<feature type="chain" id="PRO_5027072147" evidence="2">
    <location>
        <begin position="23"/>
        <end position="159"/>
    </location>
</feature>
<dbReference type="RefSeq" id="WP_024037702.1">
    <property type="nucleotide sequence ID" value="NZ_CACRUE010000039.1"/>
</dbReference>
<evidence type="ECO:0000313" key="3">
    <source>
        <dbReference type="EMBL" id="VYU45072.1"/>
    </source>
</evidence>
<evidence type="ECO:0000256" key="2">
    <source>
        <dbReference type="SAM" id="SignalP"/>
    </source>
</evidence>
<organism evidence="3">
    <name type="scientific">Intestinibacter bartlettii</name>
    <dbReference type="NCBI Taxonomy" id="261299"/>
    <lineage>
        <taxon>Bacteria</taxon>
        <taxon>Bacillati</taxon>
        <taxon>Bacillota</taxon>
        <taxon>Clostridia</taxon>
        <taxon>Peptostreptococcales</taxon>
        <taxon>Peptostreptococcaceae</taxon>
        <taxon>Intestinibacter</taxon>
    </lineage>
</organism>
<gene>
    <name evidence="3" type="ORF">IBLFYP30_02733</name>
</gene>
<protein>
    <submittedName>
        <fullName evidence="3">Uncharacterized protein</fullName>
    </submittedName>
</protein>
<dbReference type="EMBL" id="CACRUE010000039">
    <property type="protein sequence ID" value="VYU45072.1"/>
    <property type="molecule type" value="Genomic_DNA"/>
</dbReference>
<evidence type="ECO:0000256" key="1">
    <source>
        <dbReference type="SAM" id="MobiDB-lite"/>
    </source>
</evidence>
<reference evidence="3" key="1">
    <citation type="submission" date="2019-11" db="EMBL/GenBank/DDBJ databases">
        <authorList>
            <person name="Feng L."/>
        </authorList>
    </citation>
    <scope>NUCLEOTIDE SEQUENCE</scope>
    <source>
        <strain evidence="3">IbartlettiiLFYP30</strain>
    </source>
</reference>
<feature type="compositionally biased region" description="Basic residues" evidence="1">
    <location>
        <begin position="44"/>
        <end position="81"/>
    </location>
</feature>
<dbReference type="AlphaFoldDB" id="A0A6N3EZD0"/>
<accession>A0A6N3EZD0</accession>
<name>A0A6N3EZD0_9FIRM</name>
<keyword evidence="2" id="KW-0732">Signal</keyword>
<proteinExistence type="predicted"/>